<evidence type="ECO:0000313" key="2">
    <source>
        <dbReference type="EMBL" id="KAF4450390.1"/>
    </source>
</evidence>
<dbReference type="OrthoDB" id="5244165at2759"/>
<sequence>MKIFSQTLDSRPQAGKVKASNLILPPPQDAERIQKTTISSDDNLLLTLRLTNPSKPTKQHPLFQQPRDKSAYQVLHTTRGGRVAPPASKASILEKITPLQAQASSVISYHQLDSGRGLGGTGYTLWMQLQGFMSGARTIPKRILDEDPSLASGEQTAPSILQDENDNRDMVDLEAEYRWMWHKVVESEEYMDKHPLCAREWNLAIYHILLNDAFGCGQKESGSGIRSKVSYGIDWLCPSSERQGTIGKPESAIHLHTDNMESLELGNVRVPRLWHKTPPTNWILCNGKQVQPIAIFIETRTLQRPEEEAWAELSSWVKSHLENLKQALPKPYHRLLAQMAFPLMYLKRDQWHIALARMHPKNQQEIHIQKGGEIGSTSSIHGMYRIMKVLNRLQEFVTGDFRSWWYKLLVEVDKTQGNAMNDQSYSPAPFGEALAPAVNYSPALVHRYLKKEASR</sequence>
<gene>
    <name evidence="2" type="ORF">F53441_6514</name>
</gene>
<dbReference type="AlphaFoldDB" id="A0A8H4NWI9"/>
<dbReference type="EMBL" id="JAADJG010000251">
    <property type="protein sequence ID" value="KAF4450390.1"/>
    <property type="molecule type" value="Genomic_DNA"/>
</dbReference>
<evidence type="ECO:0000259" key="1">
    <source>
        <dbReference type="Pfam" id="PF20516"/>
    </source>
</evidence>
<comment type="caution">
    <text evidence="2">The sequence shown here is derived from an EMBL/GenBank/DDBJ whole genome shotgun (WGS) entry which is preliminary data.</text>
</comment>
<dbReference type="Proteomes" id="UP000605986">
    <property type="component" value="Unassembled WGS sequence"/>
</dbReference>
<name>A0A8H4NWI9_9HYPO</name>
<proteinExistence type="predicted"/>
<protein>
    <submittedName>
        <fullName evidence="2">L-aminoadipate-semialdehyde dehydrogenase</fullName>
    </submittedName>
</protein>
<dbReference type="InterPro" id="IPR046797">
    <property type="entry name" value="PDDEXK_12"/>
</dbReference>
<accession>A0A8H4NWI9</accession>
<organism evidence="2 3">
    <name type="scientific">Fusarium austroafricanum</name>
    <dbReference type="NCBI Taxonomy" id="2364996"/>
    <lineage>
        <taxon>Eukaryota</taxon>
        <taxon>Fungi</taxon>
        <taxon>Dikarya</taxon>
        <taxon>Ascomycota</taxon>
        <taxon>Pezizomycotina</taxon>
        <taxon>Sordariomycetes</taxon>
        <taxon>Hypocreomycetidae</taxon>
        <taxon>Hypocreales</taxon>
        <taxon>Nectriaceae</taxon>
        <taxon>Fusarium</taxon>
        <taxon>Fusarium concolor species complex</taxon>
    </lineage>
</organism>
<feature type="domain" description="PD-(D/E)XK nuclease-like" evidence="1">
    <location>
        <begin position="165"/>
        <end position="402"/>
    </location>
</feature>
<keyword evidence="3" id="KW-1185">Reference proteome</keyword>
<dbReference type="Pfam" id="PF20516">
    <property type="entry name" value="PDDEXK_12"/>
    <property type="match status" value="1"/>
</dbReference>
<reference evidence="2" key="1">
    <citation type="submission" date="2020-01" db="EMBL/GenBank/DDBJ databases">
        <title>Identification and distribution of gene clusters putatively required for synthesis of sphingolipid metabolism inhibitors in phylogenetically diverse species of the filamentous fungus Fusarium.</title>
        <authorList>
            <person name="Kim H.-S."/>
            <person name="Busman M."/>
            <person name="Brown D.W."/>
            <person name="Divon H."/>
            <person name="Uhlig S."/>
            <person name="Proctor R.H."/>
        </authorList>
    </citation>
    <scope>NUCLEOTIDE SEQUENCE</scope>
    <source>
        <strain evidence="2">NRRL 53441</strain>
    </source>
</reference>
<evidence type="ECO:0000313" key="3">
    <source>
        <dbReference type="Proteomes" id="UP000605986"/>
    </source>
</evidence>